<organism evidence="2 3">
    <name type="scientific">Ideonella margarita</name>
    <dbReference type="NCBI Taxonomy" id="2984191"/>
    <lineage>
        <taxon>Bacteria</taxon>
        <taxon>Pseudomonadati</taxon>
        <taxon>Pseudomonadota</taxon>
        <taxon>Betaproteobacteria</taxon>
        <taxon>Burkholderiales</taxon>
        <taxon>Sphaerotilaceae</taxon>
        <taxon>Ideonella</taxon>
    </lineage>
</organism>
<dbReference type="InterPro" id="IPR006224">
    <property type="entry name" value="PsdUridine_synth_RluA-like_CS"/>
</dbReference>
<dbReference type="PANTHER" id="PTHR21600">
    <property type="entry name" value="MITOCHONDRIAL RNA PSEUDOURIDINE SYNTHASE"/>
    <property type="match status" value="1"/>
</dbReference>
<protein>
    <submittedName>
        <fullName evidence="2">RluA family pseudouridine synthase</fullName>
        <ecNumber evidence="2">5.4.99.-</ecNumber>
    </submittedName>
</protein>
<dbReference type="Pfam" id="PF00849">
    <property type="entry name" value="PseudoU_synth_2"/>
    <property type="match status" value="1"/>
</dbReference>
<dbReference type="EMBL" id="JBBUTI010000013">
    <property type="protein sequence ID" value="MEK8048043.1"/>
    <property type="molecule type" value="Genomic_DNA"/>
</dbReference>
<sequence length="221" mass="23912">MLPAPRPAQPLGEQRVVFADDTLVVVSKPAGLLSVPGRGPDKADCAWSRVQASYPDALVVHRLDMGTSGLLVFGRGAAAQRALSMAFEQRLTDKRYEAIVGGAVPDMAGEINLPLIADWPRRPRQMVDMVIGKPSLTRWERLALETGLPGTTRLALFPVTGRSHQLRVHLQAIGHPIVGDELYAPPDIETLAPRLLLHASHLTLPHPATGQAMAFHALTPF</sequence>
<dbReference type="CDD" id="cd02869">
    <property type="entry name" value="PseudoU_synth_RluA_like"/>
    <property type="match status" value="1"/>
</dbReference>
<keyword evidence="2" id="KW-0413">Isomerase</keyword>
<dbReference type="GO" id="GO:0016853">
    <property type="term" value="F:isomerase activity"/>
    <property type="evidence" value="ECO:0007669"/>
    <property type="project" value="UniProtKB-KW"/>
</dbReference>
<dbReference type="RefSeq" id="WP_341400358.1">
    <property type="nucleotide sequence ID" value="NZ_JBBUTI010000013.1"/>
</dbReference>
<accession>A0ABU9C829</accession>
<dbReference type="InterPro" id="IPR006145">
    <property type="entry name" value="PsdUridine_synth_RsuA/RluA"/>
</dbReference>
<gene>
    <name evidence="2" type="ORF">AACH00_16910</name>
</gene>
<dbReference type="PROSITE" id="PS01129">
    <property type="entry name" value="PSI_RLU"/>
    <property type="match status" value="1"/>
</dbReference>
<dbReference type="Proteomes" id="UP001379945">
    <property type="component" value="Unassembled WGS sequence"/>
</dbReference>
<reference evidence="2 3" key="1">
    <citation type="submission" date="2024-04" db="EMBL/GenBank/DDBJ databases">
        <title>Novel species of the genus Ideonella isolated from streams.</title>
        <authorList>
            <person name="Lu H."/>
        </authorList>
    </citation>
    <scope>NUCLEOTIDE SEQUENCE [LARGE SCALE GENOMIC DNA]</scope>
    <source>
        <strain evidence="2 3">LYT19W</strain>
    </source>
</reference>
<proteinExistence type="predicted"/>
<evidence type="ECO:0000313" key="3">
    <source>
        <dbReference type="Proteomes" id="UP001379945"/>
    </source>
</evidence>
<name>A0ABU9C829_9BURK</name>
<dbReference type="EC" id="5.4.99.-" evidence="2"/>
<dbReference type="PANTHER" id="PTHR21600:SF89">
    <property type="entry name" value="RIBOSOMAL LARGE SUBUNIT PSEUDOURIDINE SYNTHASE A"/>
    <property type="match status" value="1"/>
</dbReference>
<comment type="caution">
    <text evidence="2">The sequence shown here is derived from an EMBL/GenBank/DDBJ whole genome shotgun (WGS) entry which is preliminary data.</text>
</comment>
<dbReference type="SUPFAM" id="SSF55120">
    <property type="entry name" value="Pseudouridine synthase"/>
    <property type="match status" value="1"/>
</dbReference>
<dbReference type="InterPro" id="IPR050188">
    <property type="entry name" value="RluA_PseudoU_synthase"/>
</dbReference>
<dbReference type="Gene3D" id="3.30.2350.10">
    <property type="entry name" value="Pseudouridine synthase"/>
    <property type="match status" value="1"/>
</dbReference>
<keyword evidence="3" id="KW-1185">Reference proteome</keyword>
<evidence type="ECO:0000259" key="1">
    <source>
        <dbReference type="Pfam" id="PF00849"/>
    </source>
</evidence>
<evidence type="ECO:0000313" key="2">
    <source>
        <dbReference type="EMBL" id="MEK8048043.1"/>
    </source>
</evidence>
<dbReference type="InterPro" id="IPR020103">
    <property type="entry name" value="PsdUridine_synth_cat_dom_sf"/>
</dbReference>
<feature type="domain" description="Pseudouridine synthase RsuA/RluA-like" evidence="1">
    <location>
        <begin position="23"/>
        <end position="172"/>
    </location>
</feature>